<gene>
    <name evidence="17" type="ordered locus">Acel_0677</name>
</gene>
<evidence type="ECO:0000256" key="10">
    <source>
        <dbReference type="ARBA" id="ARBA00022840"/>
    </source>
</evidence>
<evidence type="ECO:0000259" key="16">
    <source>
        <dbReference type="Pfam" id="PF18085"/>
    </source>
</evidence>
<dbReference type="HOGENOM" id="CLU_029675_0_0_11"/>
<dbReference type="InterPro" id="IPR040999">
    <property type="entry name" value="Mak_N_cap"/>
</dbReference>
<comment type="catalytic activity">
    <reaction evidence="14">
        <text>D-maltose + ATP = alpha-maltose 1-phosphate + ADP + H(+)</text>
        <dbReference type="Rhea" id="RHEA:31915"/>
        <dbReference type="ChEBI" id="CHEBI:15378"/>
        <dbReference type="ChEBI" id="CHEBI:17306"/>
        <dbReference type="ChEBI" id="CHEBI:30616"/>
        <dbReference type="ChEBI" id="CHEBI:63576"/>
        <dbReference type="ChEBI" id="CHEBI:456216"/>
        <dbReference type="EC" id="2.7.1.175"/>
    </reaction>
</comment>
<dbReference type="GO" id="GO:0016301">
    <property type="term" value="F:kinase activity"/>
    <property type="evidence" value="ECO:0007669"/>
    <property type="project" value="UniProtKB-KW"/>
</dbReference>
<keyword evidence="8" id="KW-0547">Nucleotide-binding</keyword>
<keyword evidence="18" id="KW-1185">Reference proteome</keyword>
<evidence type="ECO:0000256" key="14">
    <source>
        <dbReference type="ARBA" id="ARBA00049067"/>
    </source>
</evidence>
<dbReference type="SUPFAM" id="SSF56112">
    <property type="entry name" value="Protein kinase-like (PK-like)"/>
    <property type="match status" value="1"/>
</dbReference>
<dbReference type="KEGG" id="ace:Acel_0677"/>
<protein>
    <recommendedName>
        <fullName evidence="5">Maltokinase</fullName>
        <ecNumber evidence="4">2.7.1.175</ecNumber>
    </recommendedName>
    <alternativeName>
        <fullName evidence="13">Maltose-1-phosphate synthase</fullName>
    </alternativeName>
</protein>
<evidence type="ECO:0000256" key="7">
    <source>
        <dbReference type="ARBA" id="ARBA00022679"/>
    </source>
</evidence>
<evidence type="ECO:0000256" key="2">
    <source>
        <dbReference type="ARBA" id="ARBA00006219"/>
    </source>
</evidence>
<evidence type="ECO:0000256" key="8">
    <source>
        <dbReference type="ARBA" id="ARBA00022741"/>
    </source>
</evidence>
<evidence type="ECO:0000256" key="9">
    <source>
        <dbReference type="ARBA" id="ARBA00022777"/>
    </source>
</evidence>
<dbReference type="Pfam" id="PF18085">
    <property type="entry name" value="Mak_N_cap"/>
    <property type="match status" value="1"/>
</dbReference>
<keyword evidence="9" id="KW-0418">Kinase</keyword>
<organism evidence="17 18">
    <name type="scientific">Acidothermus cellulolyticus (strain ATCC 43068 / DSM 8971 / 11B)</name>
    <dbReference type="NCBI Taxonomy" id="351607"/>
    <lineage>
        <taxon>Bacteria</taxon>
        <taxon>Bacillati</taxon>
        <taxon>Actinomycetota</taxon>
        <taxon>Actinomycetes</taxon>
        <taxon>Acidothermales</taxon>
        <taxon>Acidothermaceae</taxon>
        <taxon>Acidothermus</taxon>
    </lineage>
</organism>
<dbReference type="RefSeq" id="WP_011719513.1">
    <property type="nucleotide sequence ID" value="NC_008578.1"/>
</dbReference>
<evidence type="ECO:0000256" key="11">
    <source>
        <dbReference type="ARBA" id="ARBA00023056"/>
    </source>
</evidence>
<feature type="domain" description="Maltokinase N-terminal cap" evidence="16">
    <location>
        <begin position="8"/>
        <end position="93"/>
    </location>
</feature>
<keyword evidence="12" id="KW-0119">Carbohydrate metabolism</keyword>
<name>A0LSP0_ACIC1</name>
<dbReference type="EMBL" id="CP000481">
    <property type="protein sequence ID" value="ABK52450.1"/>
    <property type="molecule type" value="Genomic_DNA"/>
</dbReference>
<dbReference type="GO" id="GO:0005524">
    <property type="term" value="F:ATP binding"/>
    <property type="evidence" value="ECO:0007669"/>
    <property type="project" value="UniProtKB-KW"/>
</dbReference>
<dbReference type="Gene3D" id="3.90.1200.10">
    <property type="match status" value="1"/>
</dbReference>
<evidence type="ECO:0000256" key="13">
    <source>
        <dbReference type="ARBA" id="ARBA00031251"/>
    </source>
</evidence>
<evidence type="ECO:0000256" key="6">
    <source>
        <dbReference type="ARBA" id="ARBA00022600"/>
    </source>
</evidence>
<proteinExistence type="inferred from homology"/>
<evidence type="ECO:0000256" key="3">
    <source>
        <dbReference type="ARBA" id="ARBA00011245"/>
    </source>
</evidence>
<dbReference type="EC" id="2.7.1.175" evidence="4"/>
<comment type="subunit">
    <text evidence="3">Monomer.</text>
</comment>
<evidence type="ECO:0000259" key="15">
    <source>
        <dbReference type="Pfam" id="PF01636"/>
    </source>
</evidence>
<keyword evidence="11" id="KW-0320">Glycogen biosynthesis</keyword>
<sequence length="454" mass="50634">MEELLRAWLPRQRWFAGKSSAVHEARVREVRVLREDDPMLLHAFVEAVTESASQAPDCYHILLGARRTLPRHLDAARIGRSDEYGEIYDALHDPELTQHLLTAIHDDVERAGVRFRREPGAEFSPDAPGRLLSGEQSNTSVVFGDETILKIFRLLVPGVNPDLDVTRALTEAGSPHVAPLCGWMETDIAGEPYTLGILQRYLRTGSDGWSLALTSVRDLFAEGDLHAEEVGGDFAAEAERLGVATAEVHRTLAHVLPTATGGAEFVEQLTEAMRRRLQAAADVVPALAAHITEIQQIYDTFRRRTSELHLQRIHGDLHLGQVMRTEYGWVFFDFEGEPGARIEQRAALASPLRDVAGMLRSFDYAAHYLLAGHTVPPQLAYRAAEWSARNRAAFCIGYAKVADHDPREEDAVLRAFEVDKAVYETMYEMKNRPDWVGIPLGALERLLAAEHRGS</sequence>
<dbReference type="Proteomes" id="UP000008221">
    <property type="component" value="Chromosome"/>
</dbReference>
<keyword evidence="10" id="KW-0067">ATP-binding</keyword>
<dbReference type="InterPro" id="IPR002575">
    <property type="entry name" value="Aminoglycoside_PTrfase"/>
</dbReference>
<dbReference type="Pfam" id="PF01636">
    <property type="entry name" value="APH"/>
    <property type="match status" value="1"/>
</dbReference>
<dbReference type="eggNOG" id="COG3281">
    <property type="taxonomic scope" value="Bacteria"/>
</dbReference>
<keyword evidence="7 17" id="KW-0808">Transferase</keyword>
<dbReference type="InterPro" id="IPR011009">
    <property type="entry name" value="Kinase-like_dom_sf"/>
</dbReference>
<evidence type="ECO:0000313" key="18">
    <source>
        <dbReference type="Proteomes" id="UP000008221"/>
    </source>
</evidence>
<dbReference type="GO" id="GO:0005978">
    <property type="term" value="P:glycogen biosynthetic process"/>
    <property type="evidence" value="ECO:0007669"/>
    <property type="project" value="UniProtKB-UniPathway"/>
</dbReference>
<evidence type="ECO:0000256" key="1">
    <source>
        <dbReference type="ARBA" id="ARBA00004964"/>
    </source>
</evidence>
<evidence type="ECO:0000313" key="17">
    <source>
        <dbReference type="EMBL" id="ABK52450.1"/>
    </source>
</evidence>
<dbReference type="FunCoup" id="A0LSP0">
    <property type="interactions" value="16"/>
</dbReference>
<evidence type="ECO:0000256" key="12">
    <source>
        <dbReference type="ARBA" id="ARBA00023277"/>
    </source>
</evidence>
<comment type="similarity">
    <text evidence="2">Belongs to the aminoglycoside phosphotransferase family.</text>
</comment>
<feature type="domain" description="Aminoglycoside phosphotransferase" evidence="15">
    <location>
        <begin position="130"/>
        <end position="366"/>
    </location>
</feature>
<accession>A0LSP0</accession>
<reference evidence="17 18" key="1">
    <citation type="journal article" date="2009" name="Genome Res.">
        <title>Complete genome of the cellulolytic thermophile Acidothermus cellulolyticus 11B provides insights into its ecophysiological and evolutionary adaptations.</title>
        <authorList>
            <person name="Barabote R.D."/>
            <person name="Xie G."/>
            <person name="Leu D.H."/>
            <person name="Normand P."/>
            <person name="Necsulea A."/>
            <person name="Daubin V."/>
            <person name="Medigue C."/>
            <person name="Adney W.S."/>
            <person name="Xu X.C."/>
            <person name="Lapidus A."/>
            <person name="Parales R.E."/>
            <person name="Detter C."/>
            <person name="Pujic P."/>
            <person name="Bruce D."/>
            <person name="Lavire C."/>
            <person name="Challacombe J.F."/>
            <person name="Brettin T.S."/>
            <person name="Berry A.M."/>
        </authorList>
    </citation>
    <scope>NUCLEOTIDE SEQUENCE [LARGE SCALE GENOMIC DNA]</scope>
    <source>
        <strain evidence="18">ATCC 43068 / DSM 8971 / 11B</strain>
    </source>
</reference>
<dbReference type="UniPathway" id="UPA00164"/>
<evidence type="ECO:0000256" key="5">
    <source>
        <dbReference type="ARBA" id="ARBA00013882"/>
    </source>
</evidence>
<dbReference type="InParanoid" id="A0LSP0"/>
<keyword evidence="6" id="KW-0321">Glycogen metabolism</keyword>
<evidence type="ECO:0000256" key="4">
    <source>
        <dbReference type="ARBA" id="ARBA00011962"/>
    </source>
</evidence>
<comment type="pathway">
    <text evidence="1">Glycan biosynthesis; glycogen biosynthesis.</text>
</comment>
<dbReference type="STRING" id="351607.Acel_0677"/>
<dbReference type="AlphaFoldDB" id="A0LSP0"/>